<name>A0ABV5YYW9_9ACTN</name>
<sequence length="151" mass="16242">GALRVRTRPGHEGGAALAAPVRFTVGPGRVELGDWEDAGLAEYSGGVRYRRRIDLPEREVPPATLDLGRVRGTAEVTVNGRPVGTRVCAPYRFDLTDAIRPGGNLIEIVVYGTLAPYLDAVSPTHFVFPGQRASGLFGPVRLGTRDSPRPR</sequence>
<reference evidence="1 2" key="1">
    <citation type="submission" date="2024-09" db="EMBL/GenBank/DDBJ databases">
        <authorList>
            <person name="Sun Q."/>
            <person name="Mori K."/>
        </authorList>
    </citation>
    <scope>NUCLEOTIDE SEQUENCE [LARGE SCALE GENOMIC DNA]</scope>
    <source>
        <strain evidence="1 2">TBRC 0563</strain>
    </source>
</reference>
<accession>A0ABV5YYW9</accession>
<evidence type="ECO:0000313" key="2">
    <source>
        <dbReference type="Proteomes" id="UP001589627"/>
    </source>
</evidence>
<dbReference type="Proteomes" id="UP001589627">
    <property type="component" value="Unassembled WGS sequence"/>
</dbReference>
<dbReference type="PANTHER" id="PTHR36848:SF2">
    <property type="entry name" value="SECRETED PROTEIN"/>
    <property type="match status" value="1"/>
</dbReference>
<dbReference type="RefSeq" id="WP_378213500.1">
    <property type="nucleotide sequence ID" value="NZ_JBHLZP010001004.1"/>
</dbReference>
<protein>
    <submittedName>
        <fullName evidence="1">Glycosylhydrolase-like jelly roll fold domain-containing protein</fullName>
    </submittedName>
</protein>
<dbReference type="NCBIfam" id="NF045579">
    <property type="entry name" value="rhamnoside_JR"/>
    <property type="match status" value="1"/>
</dbReference>
<keyword evidence="2" id="KW-1185">Reference proteome</keyword>
<dbReference type="Gene3D" id="2.60.120.260">
    <property type="entry name" value="Galactose-binding domain-like"/>
    <property type="match status" value="1"/>
</dbReference>
<organism evidence="1 2">
    <name type="scientific">Actinoallomurus acaciae</name>
    <dbReference type="NCBI Taxonomy" id="502577"/>
    <lineage>
        <taxon>Bacteria</taxon>
        <taxon>Bacillati</taxon>
        <taxon>Actinomycetota</taxon>
        <taxon>Actinomycetes</taxon>
        <taxon>Streptosporangiales</taxon>
        <taxon>Thermomonosporaceae</taxon>
        <taxon>Actinoallomurus</taxon>
    </lineage>
</organism>
<dbReference type="PANTHER" id="PTHR36848">
    <property type="entry name" value="DNA-BINDING PROTEIN (PUTATIVE SECRETED PROTEIN)-RELATED"/>
    <property type="match status" value="1"/>
</dbReference>
<dbReference type="SUPFAM" id="SSF49785">
    <property type="entry name" value="Galactose-binding domain-like"/>
    <property type="match status" value="1"/>
</dbReference>
<proteinExistence type="predicted"/>
<feature type="non-terminal residue" evidence="1">
    <location>
        <position position="1"/>
    </location>
</feature>
<dbReference type="InterPro" id="IPR053161">
    <property type="entry name" value="Ulvan_degrading_GH"/>
</dbReference>
<comment type="caution">
    <text evidence="1">The sequence shown here is derived from an EMBL/GenBank/DDBJ whole genome shotgun (WGS) entry which is preliminary data.</text>
</comment>
<dbReference type="EMBL" id="JBHLZP010001004">
    <property type="protein sequence ID" value="MFB9840279.1"/>
    <property type="molecule type" value="Genomic_DNA"/>
</dbReference>
<evidence type="ECO:0000313" key="1">
    <source>
        <dbReference type="EMBL" id="MFB9840279.1"/>
    </source>
</evidence>
<gene>
    <name evidence="1" type="ORF">ACFFNX_49850</name>
</gene>
<dbReference type="InterPro" id="IPR008979">
    <property type="entry name" value="Galactose-bd-like_sf"/>
</dbReference>